<feature type="region of interest" description="Disordered" evidence="1">
    <location>
        <begin position="465"/>
        <end position="510"/>
    </location>
</feature>
<dbReference type="EMBL" id="CAXLJL010000623">
    <property type="protein sequence ID" value="CAL5139691.1"/>
    <property type="molecule type" value="Genomic_DNA"/>
</dbReference>
<feature type="compositionally biased region" description="Polar residues" evidence="1">
    <location>
        <begin position="152"/>
        <end position="168"/>
    </location>
</feature>
<evidence type="ECO:0000256" key="1">
    <source>
        <dbReference type="SAM" id="MobiDB-lite"/>
    </source>
</evidence>
<reference evidence="2" key="1">
    <citation type="submission" date="2024-06" db="EMBL/GenBank/DDBJ databases">
        <authorList>
            <person name="Liu X."/>
            <person name="Lenzi L."/>
            <person name="Haldenby T S."/>
            <person name="Uol C."/>
        </authorList>
    </citation>
    <scope>NUCLEOTIDE SEQUENCE</scope>
</reference>
<feature type="region of interest" description="Disordered" evidence="1">
    <location>
        <begin position="149"/>
        <end position="179"/>
    </location>
</feature>
<protein>
    <submittedName>
        <fullName evidence="2">Uncharacterized protein</fullName>
    </submittedName>
</protein>
<feature type="region of interest" description="Disordered" evidence="1">
    <location>
        <begin position="18"/>
        <end position="39"/>
    </location>
</feature>
<feature type="region of interest" description="Disordered" evidence="1">
    <location>
        <begin position="704"/>
        <end position="730"/>
    </location>
</feature>
<dbReference type="AlphaFoldDB" id="A0AAV2TUR4"/>
<feature type="region of interest" description="Disordered" evidence="1">
    <location>
        <begin position="59"/>
        <end position="82"/>
    </location>
</feature>
<sequence length="730" mass="78374">MTQVPRKITLGIPVSLGATTTLDGSQTTESSSITSTGVSSASSSASALYSLLLSGSTSRNDCPTTVGDKDGQDPSWVPQQNSTSCAPPLFTTGHHFLSSPLMSTAPLHMQASSSNSVATTDVTHRPSTFVKPAPPKVSSSNFLQAAGEVGDSNVSTTPGTATNVSGTTPPKPSEMKSATPSMSNFTWFAELSKSTGQRCAVNRSGKLQTVSSSLRNLEEQNLEVSLEDRLYGIWRQIIPHCASKKIVIWAHQQGGTALIHPLRPMPGAFPGFTPAQFNTTPSASLEESVSVLTGGNQRKYVGVSGAFLRHDVRNSSDARGNSAEIAPSSFRPKSDQTISPFLRSRALQCHITAPNVRIGGVSINPPRTRYYSTRRRHVSANAVLTSSSTHSESLDNTYSSAVPMHAYVKQQEIVHFDSDLLQRAVSARIQLADIEEMRSKASAGRLWLDRRVYGPWRHHVSPAAARRAFQMPTDSNPTPPIGTTPSSSNTQETASSEPREHSLPSLSGSDVDTELFAQRGGVVPRGVGNWGPNPHVEDENLLKIRLARAWQRKAQRLQTELISRVQAVVFTDCPSILNLALEGIGWGLHMLNESKTASGGCDVPTLFKVSALQSALPEKVASARQWFSQHAIHFVTSDTPIGTRLDDKTKRPVEVPVISSGTTEHDLIPATVLEAVFDFFESKLNPTTAGVDLKGQTIEKTPIINQTSSPAPPSNPIPSASDTTPTTNEI</sequence>
<gene>
    <name evidence="2" type="ORF">CDAUBV1_LOCUS14806</name>
</gene>
<evidence type="ECO:0000313" key="3">
    <source>
        <dbReference type="Proteomes" id="UP001497525"/>
    </source>
</evidence>
<comment type="caution">
    <text evidence="2">The sequence shown here is derived from an EMBL/GenBank/DDBJ whole genome shotgun (WGS) entry which is preliminary data.</text>
</comment>
<name>A0AAV2TUR4_CALDB</name>
<feature type="compositionally biased region" description="Low complexity" evidence="1">
    <location>
        <begin position="24"/>
        <end position="39"/>
    </location>
</feature>
<evidence type="ECO:0000313" key="2">
    <source>
        <dbReference type="EMBL" id="CAL5139691.1"/>
    </source>
</evidence>
<accession>A0AAV2TUR4</accession>
<proteinExistence type="predicted"/>
<organism evidence="2 3">
    <name type="scientific">Calicophoron daubneyi</name>
    <name type="common">Rumen fluke</name>
    <name type="synonym">Paramphistomum daubneyi</name>
    <dbReference type="NCBI Taxonomy" id="300641"/>
    <lineage>
        <taxon>Eukaryota</taxon>
        <taxon>Metazoa</taxon>
        <taxon>Spiralia</taxon>
        <taxon>Lophotrochozoa</taxon>
        <taxon>Platyhelminthes</taxon>
        <taxon>Trematoda</taxon>
        <taxon>Digenea</taxon>
        <taxon>Plagiorchiida</taxon>
        <taxon>Pronocephalata</taxon>
        <taxon>Paramphistomoidea</taxon>
        <taxon>Paramphistomidae</taxon>
        <taxon>Calicophoron</taxon>
    </lineage>
</organism>
<dbReference type="Proteomes" id="UP001497525">
    <property type="component" value="Unassembled WGS sequence"/>
</dbReference>